<keyword evidence="3" id="KW-0804">Transcription</keyword>
<organism evidence="5 6">
    <name type="scientific">Halanaerobium salsuginis</name>
    <dbReference type="NCBI Taxonomy" id="29563"/>
    <lineage>
        <taxon>Bacteria</taxon>
        <taxon>Bacillati</taxon>
        <taxon>Bacillota</taxon>
        <taxon>Clostridia</taxon>
        <taxon>Halanaerobiales</taxon>
        <taxon>Halanaerobiaceae</taxon>
        <taxon>Halanaerobium</taxon>
    </lineage>
</organism>
<dbReference type="SMART" id="SM00420">
    <property type="entry name" value="HTH_DEOR"/>
    <property type="match status" value="1"/>
</dbReference>
<dbReference type="InterPro" id="IPR050313">
    <property type="entry name" value="Carb_Metab_HTH_regulators"/>
</dbReference>
<dbReference type="Proteomes" id="UP000199006">
    <property type="component" value="Unassembled WGS sequence"/>
</dbReference>
<keyword evidence="1" id="KW-0805">Transcription regulation</keyword>
<dbReference type="RefSeq" id="WP_089861924.1">
    <property type="nucleotide sequence ID" value="NZ_FOTI01000026.1"/>
</dbReference>
<dbReference type="AlphaFoldDB" id="A0A1I4JXK6"/>
<dbReference type="InterPro" id="IPR036388">
    <property type="entry name" value="WH-like_DNA-bd_sf"/>
</dbReference>
<dbReference type="InterPro" id="IPR036390">
    <property type="entry name" value="WH_DNA-bd_sf"/>
</dbReference>
<dbReference type="InterPro" id="IPR037171">
    <property type="entry name" value="NagB/RpiA_transferase-like"/>
</dbReference>
<dbReference type="SMART" id="SM01134">
    <property type="entry name" value="DeoRC"/>
    <property type="match status" value="1"/>
</dbReference>
<dbReference type="Gene3D" id="3.40.50.1360">
    <property type="match status" value="1"/>
</dbReference>
<dbReference type="PANTHER" id="PTHR30363">
    <property type="entry name" value="HTH-TYPE TRANSCRIPTIONAL REGULATOR SRLR-RELATED"/>
    <property type="match status" value="1"/>
</dbReference>
<dbReference type="SUPFAM" id="SSF100950">
    <property type="entry name" value="NagB/RpiA/CoA transferase-like"/>
    <property type="match status" value="1"/>
</dbReference>
<dbReference type="PROSITE" id="PS51000">
    <property type="entry name" value="HTH_DEOR_2"/>
    <property type="match status" value="1"/>
</dbReference>
<dbReference type="STRING" id="29563.SAMN02983006_01846"/>
<dbReference type="Gene3D" id="1.10.10.10">
    <property type="entry name" value="Winged helix-like DNA-binding domain superfamily/Winged helix DNA-binding domain"/>
    <property type="match status" value="1"/>
</dbReference>
<dbReference type="InterPro" id="IPR001034">
    <property type="entry name" value="DeoR_HTH"/>
</dbReference>
<dbReference type="InterPro" id="IPR018356">
    <property type="entry name" value="Tscrpt_reg_HTH_DeoR_CS"/>
</dbReference>
<evidence type="ECO:0000256" key="3">
    <source>
        <dbReference type="ARBA" id="ARBA00023163"/>
    </source>
</evidence>
<evidence type="ECO:0000313" key="5">
    <source>
        <dbReference type="EMBL" id="SFL71242.1"/>
    </source>
</evidence>
<evidence type="ECO:0000256" key="1">
    <source>
        <dbReference type="ARBA" id="ARBA00023015"/>
    </source>
</evidence>
<evidence type="ECO:0000259" key="4">
    <source>
        <dbReference type="PROSITE" id="PS51000"/>
    </source>
</evidence>
<evidence type="ECO:0000313" key="6">
    <source>
        <dbReference type="Proteomes" id="UP000199006"/>
    </source>
</evidence>
<dbReference type="SUPFAM" id="SSF46785">
    <property type="entry name" value="Winged helix' DNA-binding domain"/>
    <property type="match status" value="1"/>
</dbReference>
<proteinExistence type="predicted"/>
<protein>
    <submittedName>
        <fullName evidence="5">Transcriptional regulator, DeoR family</fullName>
    </submittedName>
</protein>
<sequence>MLAEERRQIILEKINSQGTVHVSNLSKELNVTEETIRRDLDILDDRSLLSRTHGGAVALETNSKAELSFSVRENKLKKSKIEIAKKAVNLVKEGETIFLDASTTSMYLARELSNINHLTIITNSIKVMLELIDCQNVTVIATGGILRDNSFSFVGPLANETVKKYFADKIFASCKGISIDQGATDSNELEIEVKENMIKQAEEVILLTDHSKLDQIALAKFVDFSNINKLITDSKADIKIIDQFETAGLQVI</sequence>
<dbReference type="GO" id="GO:0003700">
    <property type="term" value="F:DNA-binding transcription factor activity"/>
    <property type="evidence" value="ECO:0007669"/>
    <property type="project" value="InterPro"/>
</dbReference>
<dbReference type="Pfam" id="PF00455">
    <property type="entry name" value="DeoRC"/>
    <property type="match status" value="1"/>
</dbReference>
<dbReference type="OrthoDB" id="9797223at2"/>
<dbReference type="PANTHER" id="PTHR30363:SF44">
    <property type="entry name" value="AGA OPERON TRANSCRIPTIONAL REPRESSOR-RELATED"/>
    <property type="match status" value="1"/>
</dbReference>
<dbReference type="EMBL" id="FOTI01000026">
    <property type="protein sequence ID" value="SFL71242.1"/>
    <property type="molecule type" value="Genomic_DNA"/>
</dbReference>
<accession>A0A1I4JXK6</accession>
<keyword evidence="6" id="KW-1185">Reference proteome</keyword>
<dbReference type="PRINTS" id="PR00037">
    <property type="entry name" value="HTHLACR"/>
</dbReference>
<dbReference type="InterPro" id="IPR014036">
    <property type="entry name" value="DeoR-like_C"/>
</dbReference>
<dbReference type="Pfam" id="PF08220">
    <property type="entry name" value="HTH_DeoR"/>
    <property type="match status" value="1"/>
</dbReference>
<evidence type="ECO:0000256" key="2">
    <source>
        <dbReference type="ARBA" id="ARBA00023125"/>
    </source>
</evidence>
<name>A0A1I4JXK6_9FIRM</name>
<keyword evidence="2" id="KW-0238">DNA-binding</keyword>
<dbReference type="GO" id="GO:0003677">
    <property type="term" value="F:DNA binding"/>
    <property type="evidence" value="ECO:0007669"/>
    <property type="project" value="UniProtKB-KW"/>
</dbReference>
<gene>
    <name evidence="5" type="ORF">SAMN02983006_01846</name>
</gene>
<feature type="domain" description="HTH deoR-type" evidence="4">
    <location>
        <begin position="3"/>
        <end position="58"/>
    </location>
</feature>
<dbReference type="PROSITE" id="PS00894">
    <property type="entry name" value="HTH_DEOR_1"/>
    <property type="match status" value="1"/>
</dbReference>
<reference evidence="5 6" key="1">
    <citation type="submission" date="2016-10" db="EMBL/GenBank/DDBJ databases">
        <authorList>
            <person name="de Groot N.N."/>
        </authorList>
    </citation>
    <scope>NUCLEOTIDE SEQUENCE [LARGE SCALE GENOMIC DNA]</scope>
    <source>
        <strain evidence="5 6">ATCC 51327</strain>
    </source>
</reference>